<feature type="transmembrane region" description="Helical" evidence="5">
    <location>
        <begin position="393"/>
        <end position="414"/>
    </location>
</feature>
<keyword evidence="3" id="KW-0274">FAD</keyword>
<evidence type="ECO:0008006" key="8">
    <source>
        <dbReference type="Google" id="ProtNLM"/>
    </source>
</evidence>
<dbReference type="GO" id="GO:0050660">
    <property type="term" value="F:flavin adenine dinucleotide binding"/>
    <property type="evidence" value="ECO:0007669"/>
    <property type="project" value="InterPro"/>
</dbReference>
<evidence type="ECO:0000256" key="1">
    <source>
        <dbReference type="ARBA" id="ARBA00010139"/>
    </source>
</evidence>
<evidence type="ECO:0000256" key="5">
    <source>
        <dbReference type="SAM" id="Phobius"/>
    </source>
</evidence>
<proteinExistence type="inferred from homology"/>
<evidence type="ECO:0000313" key="7">
    <source>
        <dbReference type="Proteomes" id="UP000050424"/>
    </source>
</evidence>
<evidence type="ECO:0000256" key="3">
    <source>
        <dbReference type="ARBA" id="ARBA00022827"/>
    </source>
</evidence>
<dbReference type="PANTHER" id="PTHR42877">
    <property type="entry name" value="L-ORNITHINE N(5)-MONOOXYGENASE-RELATED"/>
    <property type="match status" value="1"/>
</dbReference>
<dbReference type="OrthoDB" id="6361347at2759"/>
<evidence type="ECO:0000313" key="6">
    <source>
        <dbReference type="EMBL" id="KPM40124.1"/>
    </source>
</evidence>
<dbReference type="EMBL" id="LKCW01000090">
    <property type="protein sequence ID" value="KPM40124.1"/>
    <property type="molecule type" value="Genomic_DNA"/>
</dbReference>
<dbReference type="SUPFAM" id="SSF51905">
    <property type="entry name" value="FAD/NAD(P)-binding domain"/>
    <property type="match status" value="1"/>
</dbReference>
<sequence>MVHFNQRASNTAQYHGFTKSGVVIIGAGFSGMCMAIKLLEEGIEDFVILEKSTGFGGTWKDNAYPGCCCDTRKYDLYRFVRFSSEVKEAKWDESSKQWKVSVRVLAGKEAEACETYAIDTDFLVAGLGQLNDPYRPEIAGEASFHGKVMHSARWDWSYDLRGKRVGIIGNGATAVQIVPEVANVASHLTIFQRSPNWVIPRMNEDVPEWKKTLLRRVPFLLSRLRADAMDSRESYFQALIQRKSAESSEITQFCRNFIKSQLPDSPDLWETLTLDYLPGCKRILLSDDYYPTLRLSNVTVEARRIQRITDDGIAVRGNADDDAEDPIDLDVIIFATGFKTHEFTHGIKVHGVEYQKMMSKVDWSDYEIVGEMEAEKMPKGEKYIGRVVEETLIGGRTLLAGTALGALAAGALLFRARGRFPVY</sequence>
<protein>
    <recommendedName>
        <fullName evidence="8">Baeyer-Villiger monooxygenase</fullName>
    </recommendedName>
</protein>
<dbReference type="InterPro" id="IPR020946">
    <property type="entry name" value="Flavin_mOase-like"/>
</dbReference>
<gene>
    <name evidence="6" type="ORF">AK830_g6422</name>
</gene>
<evidence type="ECO:0000256" key="4">
    <source>
        <dbReference type="ARBA" id="ARBA00023002"/>
    </source>
</evidence>
<dbReference type="Proteomes" id="UP000050424">
    <property type="component" value="Unassembled WGS sequence"/>
</dbReference>
<keyword evidence="5" id="KW-0472">Membrane</keyword>
<keyword evidence="7" id="KW-1185">Reference proteome</keyword>
<dbReference type="GO" id="GO:0004499">
    <property type="term" value="F:N,N-dimethylaniline monooxygenase activity"/>
    <property type="evidence" value="ECO:0007669"/>
    <property type="project" value="InterPro"/>
</dbReference>
<keyword evidence="2" id="KW-0285">Flavoprotein</keyword>
<organism evidence="6 7">
    <name type="scientific">Neonectria ditissima</name>
    <dbReference type="NCBI Taxonomy" id="78410"/>
    <lineage>
        <taxon>Eukaryota</taxon>
        <taxon>Fungi</taxon>
        <taxon>Dikarya</taxon>
        <taxon>Ascomycota</taxon>
        <taxon>Pezizomycotina</taxon>
        <taxon>Sordariomycetes</taxon>
        <taxon>Hypocreomycetidae</taxon>
        <taxon>Hypocreales</taxon>
        <taxon>Nectriaceae</taxon>
        <taxon>Neonectria</taxon>
    </lineage>
</organism>
<accession>A0A0N8H6W7</accession>
<name>A0A0N8H6W7_9HYPO</name>
<dbReference type="InterPro" id="IPR036188">
    <property type="entry name" value="FAD/NAD-bd_sf"/>
</dbReference>
<dbReference type="PRINTS" id="PR00411">
    <property type="entry name" value="PNDRDTASEI"/>
</dbReference>
<dbReference type="AlphaFoldDB" id="A0A0N8H6W7"/>
<dbReference type="Gene3D" id="3.50.50.60">
    <property type="entry name" value="FAD/NAD(P)-binding domain"/>
    <property type="match status" value="2"/>
</dbReference>
<keyword evidence="4" id="KW-0560">Oxidoreductase</keyword>
<dbReference type="Pfam" id="PF13450">
    <property type="entry name" value="NAD_binding_8"/>
    <property type="match status" value="1"/>
</dbReference>
<dbReference type="InterPro" id="IPR051209">
    <property type="entry name" value="FAD-bind_Monooxygenase_sf"/>
</dbReference>
<comment type="similarity">
    <text evidence="1">Belongs to the FAD-binding monooxygenase family.</text>
</comment>
<dbReference type="GO" id="GO:0050661">
    <property type="term" value="F:NADP binding"/>
    <property type="evidence" value="ECO:0007669"/>
    <property type="project" value="InterPro"/>
</dbReference>
<reference evidence="6 7" key="1">
    <citation type="submission" date="2015-09" db="EMBL/GenBank/DDBJ databases">
        <title>Draft genome of a European isolate of the apple canker pathogen Neonectria ditissima.</title>
        <authorList>
            <person name="Gomez-Cortecero A."/>
            <person name="Harrison R.J."/>
            <person name="Armitage A.D."/>
        </authorList>
    </citation>
    <scope>NUCLEOTIDE SEQUENCE [LARGE SCALE GENOMIC DNA]</scope>
    <source>
        <strain evidence="6 7">R09/05</strain>
    </source>
</reference>
<dbReference type="Pfam" id="PF00743">
    <property type="entry name" value="FMO-like"/>
    <property type="match status" value="1"/>
</dbReference>
<keyword evidence="5" id="KW-0812">Transmembrane</keyword>
<comment type="caution">
    <text evidence="6">The sequence shown here is derived from an EMBL/GenBank/DDBJ whole genome shotgun (WGS) entry which is preliminary data.</text>
</comment>
<keyword evidence="5" id="KW-1133">Transmembrane helix</keyword>
<dbReference type="PANTHER" id="PTHR42877:SF4">
    <property type="entry name" value="FAD_NAD(P)-BINDING DOMAIN-CONTAINING PROTEIN-RELATED"/>
    <property type="match status" value="1"/>
</dbReference>
<evidence type="ECO:0000256" key="2">
    <source>
        <dbReference type="ARBA" id="ARBA00022630"/>
    </source>
</evidence>